<dbReference type="InterPro" id="IPR039425">
    <property type="entry name" value="RNA_pol_sigma-70-like"/>
</dbReference>
<reference evidence="7 8" key="1">
    <citation type="submission" date="2021-06" db="EMBL/GenBank/DDBJ databases">
        <title>Bacillus sp. RD4P76, an endophyte from a halophyte.</title>
        <authorList>
            <person name="Sun J.-Q."/>
        </authorList>
    </citation>
    <scope>NUCLEOTIDE SEQUENCE [LARGE SCALE GENOMIC DNA]</scope>
    <source>
        <strain evidence="7 8">CGMCC 1.15917</strain>
    </source>
</reference>
<gene>
    <name evidence="7" type="ORF">KS419_19030</name>
</gene>
<proteinExistence type="predicted"/>
<comment type="caution">
    <text evidence="7">The sequence shown here is derived from an EMBL/GenBank/DDBJ whole genome shotgun (WGS) entry which is preliminary data.</text>
</comment>
<feature type="domain" description="RNA polymerase sigma factor 70 region 4 type 2" evidence="6">
    <location>
        <begin position="116"/>
        <end position="168"/>
    </location>
</feature>
<evidence type="ECO:0000256" key="3">
    <source>
        <dbReference type="ARBA" id="ARBA00023125"/>
    </source>
</evidence>
<keyword evidence="1" id="KW-0805">Transcription regulation</keyword>
<evidence type="ECO:0000256" key="1">
    <source>
        <dbReference type="ARBA" id="ARBA00023015"/>
    </source>
</evidence>
<keyword evidence="4" id="KW-0804">Transcription</keyword>
<evidence type="ECO:0000256" key="4">
    <source>
        <dbReference type="ARBA" id="ARBA00023163"/>
    </source>
</evidence>
<keyword evidence="3" id="KW-0238">DNA-binding</keyword>
<evidence type="ECO:0000259" key="5">
    <source>
        <dbReference type="Pfam" id="PF04542"/>
    </source>
</evidence>
<organism evidence="7 8">
    <name type="scientific">Evansella tamaricis</name>
    <dbReference type="NCBI Taxonomy" id="2069301"/>
    <lineage>
        <taxon>Bacteria</taxon>
        <taxon>Bacillati</taxon>
        <taxon>Bacillota</taxon>
        <taxon>Bacilli</taxon>
        <taxon>Bacillales</taxon>
        <taxon>Bacillaceae</taxon>
        <taxon>Evansella</taxon>
    </lineage>
</organism>
<evidence type="ECO:0000313" key="8">
    <source>
        <dbReference type="Proteomes" id="UP000784880"/>
    </source>
</evidence>
<accession>A0ABS6JLU9</accession>
<keyword evidence="2" id="KW-0731">Sigma factor</keyword>
<dbReference type="InterPro" id="IPR014284">
    <property type="entry name" value="RNA_pol_sigma-70_dom"/>
</dbReference>
<evidence type="ECO:0000259" key="6">
    <source>
        <dbReference type="Pfam" id="PF08281"/>
    </source>
</evidence>
<dbReference type="PANTHER" id="PTHR43133:SF8">
    <property type="entry name" value="RNA POLYMERASE SIGMA FACTOR HI_1459-RELATED"/>
    <property type="match status" value="1"/>
</dbReference>
<dbReference type="InterPro" id="IPR007627">
    <property type="entry name" value="RNA_pol_sigma70_r2"/>
</dbReference>
<dbReference type="InterPro" id="IPR013249">
    <property type="entry name" value="RNA_pol_sigma70_r4_t2"/>
</dbReference>
<sequence>MKIHDVVVAVQAGDIAKFEIIIETYQHRIFTYCFRMLGHRQEAEDITQDVFLLAFEKIDQYKPIDSFSAWLYKTAHNTCLNHIKRKQLFHHKIMHWLRLDADGSHEKDIDNWILKDSLQYALQKLPPRDRSLVVYKILEDKSYSELSTLLHTNEVTIRKRYERAIKKIRRVFEEVEGKEYEKNVW</sequence>
<dbReference type="RefSeq" id="WP_217067976.1">
    <property type="nucleotide sequence ID" value="NZ_JAHQCS010000152.1"/>
</dbReference>
<dbReference type="Pfam" id="PF08281">
    <property type="entry name" value="Sigma70_r4_2"/>
    <property type="match status" value="1"/>
</dbReference>
<dbReference type="NCBIfam" id="TIGR02937">
    <property type="entry name" value="sigma70-ECF"/>
    <property type="match status" value="1"/>
</dbReference>
<feature type="domain" description="RNA polymerase sigma-70 region 2" evidence="5">
    <location>
        <begin position="22"/>
        <end position="87"/>
    </location>
</feature>
<evidence type="ECO:0000256" key="2">
    <source>
        <dbReference type="ARBA" id="ARBA00023082"/>
    </source>
</evidence>
<protein>
    <submittedName>
        <fullName evidence="7">RNA polymerase sigma factor</fullName>
    </submittedName>
</protein>
<dbReference type="EMBL" id="JAHQCS010000152">
    <property type="protein sequence ID" value="MBU9713827.1"/>
    <property type="molecule type" value="Genomic_DNA"/>
</dbReference>
<name>A0ABS6JLU9_9BACI</name>
<dbReference type="CDD" id="cd06171">
    <property type="entry name" value="Sigma70_r4"/>
    <property type="match status" value="1"/>
</dbReference>
<dbReference type="Proteomes" id="UP000784880">
    <property type="component" value="Unassembled WGS sequence"/>
</dbReference>
<keyword evidence="8" id="KW-1185">Reference proteome</keyword>
<dbReference type="Pfam" id="PF04542">
    <property type="entry name" value="Sigma70_r2"/>
    <property type="match status" value="1"/>
</dbReference>
<evidence type="ECO:0000313" key="7">
    <source>
        <dbReference type="EMBL" id="MBU9713827.1"/>
    </source>
</evidence>
<dbReference type="PANTHER" id="PTHR43133">
    <property type="entry name" value="RNA POLYMERASE ECF-TYPE SIGMA FACTO"/>
    <property type="match status" value="1"/>
</dbReference>